<dbReference type="OrthoDB" id="10357765at2759"/>
<feature type="signal peptide" evidence="2">
    <location>
        <begin position="1"/>
        <end position="22"/>
    </location>
</feature>
<reference evidence="3 4" key="1">
    <citation type="journal article" date="2011" name="Science">
        <title>The ecoresponsive genome of Daphnia pulex.</title>
        <authorList>
            <person name="Colbourne J.K."/>
            <person name="Pfrender M.E."/>
            <person name="Gilbert D."/>
            <person name="Thomas W.K."/>
            <person name="Tucker A."/>
            <person name="Oakley T.H."/>
            <person name="Tokishita S."/>
            <person name="Aerts A."/>
            <person name="Arnold G.J."/>
            <person name="Basu M.K."/>
            <person name="Bauer D.J."/>
            <person name="Caceres C.E."/>
            <person name="Carmel L."/>
            <person name="Casola C."/>
            <person name="Choi J.H."/>
            <person name="Detter J.C."/>
            <person name="Dong Q."/>
            <person name="Dusheyko S."/>
            <person name="Eads B.D."/>
            <person name="Frohlich T."/>
            <person name="Geiler-Samerotte K.A."/>
            <person name="Gerlach D."/>
            <person name="Hatcher P."/>
            <person name="Jogdeo S."/>
            <person name="Krijgsveld J."/>
            <person name="Kriventseva E.V."/>
            <person name="Kultz D."/>
            <person name="Laforsch C."/>
            <person name="Lindquist E."/>
            <person name="Lopez J."/>
            <person name="Manak J.R."/>
            <person name="Muller J."/>
            <person name="Pangilinan J."/>
            <person name="Patwardhan R.P."/>
            <person name="Pitluck S."/>
            <person name="Pritham E.J."/>
            <person name="Rechtsteiner A."/>
            <person name="Rho M."/>
            <person name="Rogozin I.B."/>
            <person name="Sakarya O."/>
            <person name="Salamov A."/>
            <person name="Schaack S."/>
            <person name="Shapiro H."/>
            <person name="Shiga Y."/>
            <person name="Skalitzky C."/>
            <person name="Smith Z."/>
            <person name="Souvorov A."/>
            <person name="Sung W."/>
            <person name="Tang Z."/>
            <person name="Tsuchiya D."/>
            <person name="Tu H."/>
            <person name="Vos H."/>
            <person name="Wang M."/>
            <person name="Wolf Y.I."/>
            <person name="Yamagata H."/>
            <person name="Yamada T."/>
            <person name="Ye Y."/>
            <person name="Shaw J.R."/>
            <person name="Andrews J."/>
            <person name="Crease T.J."/>
            <person name="Tang H."/>
            <person name="Lucas S.M."/>
            <person name="Robertson H.M."/>
            <person name="Bork P."/>
            <person name="Koonin E.V."/>
            <person name="Zdobnov E.M."/>
            <person name="Grigoriev I.V."/>
            <person name="Lynch M."/>
            <person name="Boore J.L."/>
        </authorList>
    </citation>
    <scope>NUCLEOTIDE SEQUENCE [LARGE SCALE GENOMIC DNA]</scope>
</reference>
<dbReference type="KEGG" id="dpx:DAPPUDRAFT_300253"/>
<keyword evidence="2" id="KW-0732">Signal</keyword>
<keyword evidence="4" id="KW-1185">Reference proteome</keyword>
<proteinExistence type="predicted"/>
<dbReference type="Proteomes" id="UP000000305">
    <property type="component" value="Unassembled WGS sequence"/>
</dbReference>
<evidence type="ECO:0000256" key="1">
    <source>
        <dbReference type="SAM" id="MobiDB-lite"/>
    </source>
</evidence>
<feature type="compositionally biased region" description="Basic and acidic residues" evidence="1">
    <location>
        <begin position="65"/>
        <end position="83"/>
    </location>
</feature>
<feature type="compositionally biased region" description="Basic and acidic residues" evidence="1">
    <location>
        <begin position="34"/>
        <end position="53"/>
    </location>
</feature>
<gene>
    <name evidence="3" type="ORF">DAPPUDRAFT_300253</name>
</gene>
<accession>E9G5P9</accession>
<dbReference type="EMBL" id="GL732532">
    <property type="protein sequence ID" value="EFX85245.1"/>
    <property type="molecule type" value="Genomic_DNA"/>
</dbReference>
<evidence type="ECO:0000256" key="2">
    <source>
        <dbReference type="SAM" id="SignalP"/>
    </source>
</evidence>
<dbReference type="InParanoid" id="E9G5P9"/>
<evidence type="ECO:0000313" key="3">
    <source>
        <dbReference type="EMBL" id="EFX85245.1"/>
    </source>
</evidence>
<feature type="chain" id="PRO_5003237197" evidence="2">
    <location>
        <begin position="23"/>
        <end position="185"/>
    </location>
</feature>
<dbReference type="HOGENOM" id="CLU_1462736_0_0_1"/>
<dbReference type="AlphaFoldDB" id="E9G5P9"/>
<protein>
    <submittedName>
        <fullName evidence="3">Uncharacterized protein</fullName>
    </submittedName>
</protein>
<dbReference type="PANTHER" id="PTHR34785">
    <property type="entry name" value="ECA1 GAMETOGENESIS RELATED FAMILY PROTEIN-RELATED"/>
    <property type="match status" value="1"/>
</dbReference>
<dbReference type="PhylomeDB" id="E9G5P9"/>
<evidence type="ECO:0000313" key="4">
    <source>
        <dbReference type="Proteomes" id="UP000000305"/>
    </source>
</evidence>
<feature type="region of interest" description="Disordered" evidence="1">
    <location>
        <begin position="27"/>
        <end position="83"/>
    </location>
</feature>
<dbReference type="PANTHER" id="PTHR34785:SF3">
    <property type="entry name" value="ECA1 GAMETOGENESIS RELATED FAMILY PROTEIN-RELATED"/>
    <property type="match status" value="1"/>
</dbReference>
<sequence length="185" mass="20600">MSFKVLSILALVVLVCVFKTAANPAAEENAMETAHGKKSEHGWKKHDAAERHNSTRPSHRFYPRKMKETKKAEKETVKTKRDTEGSRLNLWRKNLEAAMEAARLPADEAVQVVATLAVVESDPLLAEELSTLVDLESVIVKAVDPDSLSVEVELAPVPPSHLWKWWWGTYDGDTTEVEAAVDTVE</sequence>
<name>E9G5P9_DAPPU</name>
<organism evidence="3 4">
    <name type="scientific">Daphnia pulex</name>
    <name type="common">Water flea</name>
    <dbReference type="NCBI Taxonomy" id="6669"/>
    <lineage>
        <taxon>Eukaryota</taxon>
        <taxon>Metazoa</taxon>
        <taxon>Ecdysozoa</taxon>
        <taxon>Arthropoda</taxon>
        <taxon>Crustacea</taxon>
        <taxon>Branchiopoda</taxon>
        <taxon>Diplostraca</taxon>
        <taxon>Cladocera</taxon>
        <taxon>Anomopoda</taxon>
        <taxon>Daphniidae</taxon>
        <taxon>Daphnia</taxon>
    </lineage>
</organism>